<gene>
    <name evidence="6" type="primary">Aste57867_3653</name>
    <name evidence="5" type="ORF">As57867_003642</name>
    <name evidence="6" type="ORF">ASTE57867_3653</name>
</gene>
<evidence type="ECO:0000313" key="7">
    <source>
        <dbReference type="Proteomes" id="UP000332933"/>
    </source>
</evidence>
<organism evidence="6 7">
    <name type="scientific">Aphanomyces stellatus</name>
    <dbReference type="NCBI Taxonomy" id="120398"/>
    <lineage>
        <taxon>Eukaryota</taxon>
        <taxon>Sar</taxon>
        <taxon>Stramenopiles</taxon>
        <taxon>Oomycota</taxon>
        <taxon>Saprolegniomycetes</taxon>
        <taxon>Saprolegniales</taxon>
        <taxon>Verrucalvaceae</taxon>
        <taxon>Aphanomyces</taxon>
    </lineage>
</organism>
<dbReference type="InterPro" id="IPR016166">
    <property type="entry name" value="FAD-bd_PCMH"/>
</dbReference>
<dbReference type="InterPro" id="IPR016169">
    <property type="entry name" value="FAD-bd_PCMH_sub2"/>
</dbReference>
<proteinExistence type="predicted"/>
<dbReference type="Gene3D" id="3.30.70.2520">
    <property type="match status" value="1"/>
</dbReference>
<evidence type="ECO:0000256" key="2">
    <source>
        <dbReference type="SAM" id="Phobius"/>
    </source>
</evidence>
<accession>A0A485KB57</accession>
<dbReference type="PANTHER" id="PTHR43762:SF1">
    <property type="entry name" value="D-ARABINONO-1,4-LACTONE OXIDASE"/>
    <property type="match status" value="1"/>
</dbReference>
<evidence type="ECO:0000259" key="4">
    <source>
        <dbReference type="PROSITE" id="PS51387"/>
    </source>
</evidence>
<feature type="domain" description="FAD-binding PCMH-type" evidence="4">
    <location>
        <begin position="26"/>
        <end position="189"/>
    </location>
</feature>
<dbReference type="GO" id="GO:0071949">
    <property type="term" value="F:FAD binding"/>
    <property type="evidence" value="ECO:0007669"/>
    <property type="project" value="InterPro"/>
</dbReference>
<dbReference type="InterPro" id="IPR036318">
    <property type="entry name" value="FAD-bd_PCMH-like_sf"/>
</dbReference>
<dbReference type="Gene3D" id="1.10.45.10">
    <property type="entry name" value="Vanillyl-alcohol Oxidase, Chain A, domain 4"/>
    <property type="match status" value="1"/>
</dbReference>
<dbReference type="InterPro" id="IPR016171">
    <property type="entry name" value="Vanillyl_alc_oxidase_C-sub2"/>
</dbReference>
<keyword evidence="7" id="KW-1185">Reference proteome</keyword>
<feature type="chain" id="PRO_5033436703" evidence="3">
    <location>
        <begin position="17"/>
        <end position="481"/>
    </location>
</feature>
<reference evidence="6 7" key="1">
    <citation type="submission" date="2019-03" db="EMBL/GenBank/DDBJ databases">
        <authorList>
            <person name="Gaulin E."/>
            <person name="Dumas B."/>
        </authorList>
    </citation>
    <scope>NUCLEOTIDE SEQUENCE [LARGE SCALE GENOMIC DNA]</scope>
    <source>
        <strain evidence="6">CBS 568.67</strain>
    </source>
</reference>
<dbReference type="InterPro" id="IPR016167">
    <property type="entry name" value="FAD-bd_PCMH_sub1"/>
</dbReference>
<name>A0A485KB57_9STRA</name>
<dbReference type="InterPro" id="IPR007173">
    <property type="entry name" value="ALO_C"/>
</dbReference>
<evidence type="ECO:0000313" key="6">
    <source>
        <dbReference type="EMBL" id="VFT80808.1"/>
    </source>
</evidence>
<keyword evidence="3" id="KW-0732">Signal</keyword>
<dbReference type="SUPFAM" id="SSF56176">
    <property type="entry name" value="FAD-binding/transporter-associated domain-like"/>
    <property type="match status" value="1"/>
</dbReference>
<keyword evidence="2" id="KW-1133">Transmembrane helix</keyword>
<protein>
    <submittedName>
        <fullName evidence="6">Aste57867_3653 protein</fullName>
    </submittedName>
</protein>
<evidence type="ECO:0000313" key="5">
    <source>
        <dbReference type="EMBL" id="KAF0714842.1"/>
    </source>
</evidence>
<dbReference type="GO" id="GO:0016020">
    <property type="term" value="C:membrane"/>
    <property type="evidence" value="ECO:0007669"/>
    <property type="project" value="InterPro"/>
</dbReference>
<dbReference type="Pfam" id="PF04030">
    <property type="entry name" value="ALO"/>
    <property type="match status" value="1"/>
</dbReference>
<feature type="signal peptide" evidence="3">
    <location>
        <begin position="1"/>
        <end position="16"/>
    </location>
</feature>
<evidence type="ECO:0000256" key="3">
    <source>
        <dbReference type="SAM" id="SignalP"/>
    </source>
</evidence>
<feature type="transmembrane region" description="Helical" evidence="2">
    <location>
        <begin position="451"/>
        <end position="469"/>
    </location>
</feature>
<dbReference type="Gene3D" id="3.30.43.10">
    <property type="entry name" value="Uridine Diphospho-n-acetylenolpyruvylglucosamine Reductase, domain 2"/>
    <property type="match status" value="1"/>
</dbReference>
<dbReference type="Pfam" id="PF01565">
    <property type="entry name" value="FAD_binding_4"/>
    <property type="match status" value="1"/>
</dbReference>
<dbReference type="InterPro" id="IPR010031">
    <property type="entry name" value="FAD_lactone_oxidase-like"/>
</dbReference>
<dbReference type="PANTHER" id="PTHR43762">
    <property type="entry name" value="L-GULONOLACTONE OXIDASE"/>
    <property type="match status" value="1"/>
</dbReference>
<dbReference type="InterPro" id="IPR006094">
    <property type="entry name" value="Oxid_FAD_bind_N"/>
</dbReference>
<dbReference type="AlphaFoldDB" id="A0A485KB57"/>
<sequence>MRLLTSSVLLVAAVSADIWSNWDTRQVCHPHVHASPTSAAALQQAVQAATSVRVAGAGHSFSPIVLTDHSLITLEGYTDVVEFTNDNITVQAGRPLYAINSFLASRGRALVNLGAVAVQTAAGVTQTGTHGTGNTGCLSDSIVGMDLILANGSHCLLSATDSPDLFDAARVGMGVFGAVSTLTFRHVPLWTMEQVTFTLPLATFIHHRAALLRTFERMQWYLNGLPTDSTVTVVLRVNTTAPITTGCWGSTFSSTPVTAAPLGWTAWPPRTKACVDASYKVLGREGKNNTGYFTEMEMMVPVDDDAAALTDMLSLHATLAPRHDSKVPLFLGFRYVDSDTIWLSPFYGRRTVVVSTIVYHKGQYEPEIDRYHRGMQRVLAKYNARPHTGKANYFTANEMARVYPKFNAFVQLQRAVDPTGKFLNAYMRRLLVLPDQRIDSGAVVDATTPHASVAVVGVVGVVALAGLASQRRRRAAYVRLG</sequence>
<dbReference type="GO" id="GO:0003885">
    <property type="term" value="F:D-arabinono-1,4-lactone oxidase activity"/>
    <property type="evidence" value="ECO:0007669"/>
    <property type="project" value="InterPro"/>
</dbReference>
<keyword evidence="2" id="KW-0472">Membrane</keyword>
<dbReference type="EMBL" id="CAADRA010000704">
    <property type="protein sequence ID" value="VFT80808.1"/>
    <property type="molecule type" value="Genomic_DNA"/>
</dbReference>
<keyword evidence="2" id="KW-0812">Transmembrane</keyword>
<dbReference type="EMBL" id="VJMH01000704">
    <property type="protein sequence ID" value="KAF0714842.1"/>
    <property type="molecule type" value="Genomic_DNA"/>
</dbReference>
<dbReference type="PIRSF" id="PIRSF000136">
    <property type="entry name" value="LGO_GLO"/>
    <property type="match status" value="1"/>
</dbReference>
<reference evidence="5" key="2">
    <citation type="submission" date="2019-06" db="EMBL/GenBank/DDBJ databases">
        <title>Genomics analysis of Aphanomyces spp. identifies a new class of oomycete effector associated with host adaptation.</title>
        <authorList>
            <person name="Gaulin E."/>
        </authorList>
    </citation>
    <scope>NUCLEOTIDE SEQUENCE</scope>
    <source>
        <strain evidence="5">CBS 578.67</strain>
    </source>
</reference>
<dbReference type="OrthoDB" id="73644at2759"/>
<dbReference type="Gene3D" id="3.30.465.10">
    <property type="match status" value="1"/>
</dbReference>
<dbReference type="PROSITE" id="PS51387">
    <property type="entry name" value="FAD_PCMH"/>
    <property type="match status" value="1"/>
</dbReference>
<dbReference type="Proteomes" id="UP000332933">
    <property type="component" value="Unassembled WGS sequence"/>
</dbReference>
<keyword evidence="1" id="KW-0560">Oxidoreductase</keyword>
<evidence type="ECO:0000256" key="1">
    <source>
        <dbReference type="ARBA" id="ARBA00023002"/>
    </source>
</evidence>